<keyword evidence="2" id="KW-1185">Reference proteome</keyword>
<evidence type="ECO:0000313" key="1">
    <source>
        <dbReference type="EMBL" id="KAJ4435169.1"/>
    </source>
</evidence>
<proteinExistence type="predicted"/>
<accession>A0ABQ8SMV4</accession>
<protein>
    <recommendedName>
        <fullName evidence="3">Tc1-like transposase DDE domain-containing protein</fullName>
    </recommendedName>
</protein>
<dbReference type="InterPro" id="IPR036397">
    <property type="entry name" value="RNaseH_sf"/>
</dbReference>
<dbReference type="EMBL" id="JAJSOF020000025">
    <property type="protein sequence ID" value="KAJ4435169.1"/>
    <property type="molecule type" value="Genomic_DNA"/>
</dbReference>
<dbReference type="Proteomes" id="UP001148838">
    <property type="component" value="Unassembled WGS sequence"/>
</dbReference>
<name>A0ABQ8SMV4_PERAM</name>
<comment type="caution">
    <text evidence="1">The sequence shown here is derived from an EMBL/GenBank/DDBJ whole genome shotgun (WGS) entry which is preliminary data.</text>
</comment>
<sequence>MAGLCEGGNEPPGSLKASAWHPPGVRNQVFIDGEMDEHKFIGVLRDILSNSVHKLGLDEVFRFQQHNDPKHITVKTTEWLVYNSSIRLLTPPQSPDLNPIEYLWQYLGRERAKRHPSNKGD</sequence>
<evidence type="ECO:0000313" key="2">
    <source>
        <dbReference type="Proteomes" id="UP001148838"/>
    </source>
</evidence>
<evidence type="ECO:0008006" key="3">
    <source>
        <dbReference type="Google" id="ProtNLM"/>
    </source>
</evidence>
<organism evidence="1 2">
    <name type="scientific">Periplaneta americana</name>
    <name type="common">American cockroach</name>
    <name type="synonym">Blatta americana</name>
    <dbReference type="NCBI Taxonomy" id="6978"/>
    <lineage>
        <taxon>Eukaryota</taxon>
        <taxon>Metazoa</taxon>
        <taxon>Ecdysozoa</taxon>
        <taxon>Arthropoda</taxon>
        <taxon>Hexapoda</taxon>
        <taxon>Insecta</taxon>
        <taxon>Pterygota</taxon>
        <taxon>Neoptera</taxon>
        <taxon>Polyneoptera</taxon>
        <taxon>Dictyoptera</taxon>
        <taxon>Blattodea</taxon>
        <taxon>Blattoidea</taxon>
        <taxon>Blattidae</taxon>
        <taxon>Blattinae</taxon>
        <taxon>Periplaneta</taxon>
    </lineage>
</organism>
<gene>
    <name evidence="1" type="ORF">ANN_23745</name>
</gene>
<reference evidence="1 2" key="1">
    <citation type="journal article" date="2022" name="Allergy">
        <title>Genome assembly and annotation of Periplaneta americana reveal a comprehensive cockroach allergen profile.</title>
        <authorList>
            <person name="Wang L."/>
            <person name="Xiong Q."/>
            <person name="Saelim N."/>
            <person name="Wang L."/>
            <person name="Nong W."/>
            <person name="Wan A.T."/>
            <person name="Shi M."/>
            <person name="Liu X."/>
            <person name="Cao Q."/>
            <person name="Hui J.H.L."/>
            <person name="Sookrung N."/>
            <person name="Leung T.F."/>
            <person name="Tungtrongchitr A."/>
            <person name="Tsui S.K.W."/>
        </authorList>
    </citation>
    <scope>NUCLEOTIDE SEQUENCE [LARGE SCALE GENOMIC DNA]</scope>
    <source>
        <strain evidence="1">PWHHKU_190912</strain>
    </source>
</reference>
<dbReference type="Gene3D" id="3.30.420.10">
    <property type="entry name" value="Ribonuclease H-like superfamily/Ribonuclease H"/>
    <property type="match status" value="1"/>
</dbReference>